<proteinExistence type="predicted"/>
<dbReference type="PANTHER" id="PTHR22437:SF1">
    <property type="entry name" value="STORKHEAD-BOX PROTEIN 1"/>
    <property type="match status" value="1"/>
</dbReference>
<feature type="region of interest" description="Disordered" evidence="1">
    <location>
        <begin position="757"/>
        <end position="781"/>
    </location>
</feature>
<dbReference type="Proteomes" id="UP000018468">
    <property type="component" value="Linkage group LG5"/>
</dbReference>
<dbReference type="AlphaFoldDB" id="W5MSG9"/>
<keyword evidence="2" id="KW-0732">Signal</keyword>
<protein>
    <submittedName>
        <fullName evidence="4">Storkhead box 1</fullName>
    </submittedName>
</protein>
<feature type="region of interest" description="Disordered" evidence="1">
    <location>
        <begin position="698"/>
        <end position="738"/>
    </location>
</feature>
<dbReference type="PANTHER" id="PTHR22437">
    <property type="entry name" value="WINGED HELIX DOMAIN-CONTAINING PROTEIN"/>
    <property type="match status" value="1"/>
</dbReference>
<dbReference type="GO" id="GO:0005634">
    <property type="term" value="C:nucleus"/>
    <property type="evidence" value="ECO:0000318"/>
    <property type="project" value="GO_Central"/>
</dbReference>
<evidence type="ECO:0000313" key="5">
    <source>
        <dbReference type="Proteomes" id="UP000018468"/>
    </source>
</evidence>
<feature type="region of interest" description="Disordered" evidence="1">
    <location>
        <begin position="405"/>
        <end position="454"/>
    </location>
</feature>
<dbReference type="GeneTree" id="ENSGT00520000055589"/>
<dbReference type="STRING" id="7918.ENSLOCP00000011328"/>
<dbReference type="GeneID" id="102688774"/>
<feature type="region of interest" description="Disordered" evidence="1">
    <location>
        <begin position="282"/>
        <end position="318"/>
    </location>
</feature>
<dbReference type="eggNOG" id="KOG3897">
    <property type="taxonomic scope" value="Eukaryota"/>
</dbReference>
<dbReference type="GO" id="GO:0005737">
    <property type="term" value="C:cytoplasm"/>
    <property type="evidence" value="ECO:0000318"/>
    <property type="project" value="GO_Central"/>
</dbReference>
<dbReference type="GO" id="GO:0000977">
    <property type="term" value="F:RNA polymerase II transcription regulatory region sequence-specific DNA binding"/>
    <property type="evidence" value="ECO:0000318"/>
    <property type="project" value="GO_Central"/>
</dbReference>
<accession>W5MSG9</accession>
<feature type="signal peptide" evidence="2">
    <location>
        <begin position="1"/>
        <end position="20"/>
    </location>
</feature>
<dbReference type="Pfam" id="PF10264">
    <property type="entry name" value="WHD_Storkhead"/>
    <property type="match status" value="1"/>
</dbReference>
<feature type="compositionally biased region" description="Polar residues" evidence="1">
    <location>
        <begin position="704"/>
        <end position="730"/>
    </location>
</feature>
<evidence type="ECO:0000256" key="2">
    <source>
        <dbReference type="SAM" id="SignalP"/>
    </source>
</evidence>
<evidence type="ECO:0000313" key="4">
    <source>
        <dbReference type="Ensembl" id="ENSLOCP00000011328.1"/>
    </source>
</evidence>
<dbReference type="GO" id="GO:0006357">
    <property type="term" value="P:regulation of transcription by RNA polymerase II"/>
    <property type="evidence" value="ECO:0007669"/>
    <property type="project" value="InterPro"/>
</dbReference>
<feature type="compositionally biased region" description="Basic and acidic residues" evidence="1">
    <location>
        <begin position="525"/>
        <end position="534"/>
    </location>
</feature>
<reference evidence="4" key="3">
    <citation type="submission" date="2025-09" db="UniProtKB">
        <authorList>
            <consortium name="Ensembl"/>
        </authorList>
    </citation>
    <scope>IDENTIFICATION</scope>
</reference>
<feature type="chain" id="PRO_5004868214" evidence="2">
    <location>
        <begin position="21"/>
        <end position="1008"/>
    </location>
</feature>
<dbReference type="KEGG" id="loc:102688774"/>
<evidence type="ECO:0000259" key="3">
    <source>
        <dbReference type="Pfam" id="PF10264"/>
    </source>
</evidence>
<feature type="domain" description="Winged helix Storkhead-box1" evidence="3">
    <location>
        <begin position="118"/>
        <end position="196"/>
    </location>
</feature>
<dbReference type="OrthoDB" id="10020110at2759"/>
<reference evidence="5" key="1">
    <citation type="submission" date="2011-12" db="EMBL/GenBank/DDBJ databases">
        <title>The Draft Genome of Lepisosteus oculatus.</title>
        <authorList>
            <consortium name="The Broad Institute Genome Assembly &amp; Analysis Group"/>
            <consortium name="Computational R&amp;D Group"/>
            <consortium name="and Sequencing Platform"/>
            <person name="Di Palma F."/>
            <person name="Alfoldi J."/>
            <person name="Johnson J."/>
            <person name="Berlin A."/>
            <person name="Gnerre S."/>
            <person name="Jaffe D."/>
            <person name="MacCallum I."/>
            <person name="Young S."/>
            <person name="Walker B.J."/>
            <person name="Lander E.S."/>
            <person name="Lindblad-Toh K."/>
        </authorList>
    </citation>
    <scope>NUCLEOTIDE SEQUENCE [LARGE SCALE GENOMIC DNA]</scope>
</reference>
<keyword evidence="5" id="KW-1185">Reference proteome</keyword>
<dbReference type="OMA" id="PHTYFIT"/>
<reference evidence="4" key="2">
    <citation type="submission" date="2025-08" db="UniProtKB">
        <authorList>
            <consortium name="Ensembl"/>
        </authorList>
    </citation>
    <scope>IDENTIFICATION</scope>
</reference>
<dbReference type="Ensembl" id="ENSLOCT00000011344.1">
    <property type="protein sequence ID" value="ENSLOCP00000011328.1"/>
    <property type="gene ID" value="ENSLOCG00000009290.1"/>
</dbReference>
<feature type="compositionally biased region" description="Basic and acidic residues" evidence="1">
    <location>
        <begin position="541"/>
        <end position="568"/>
    </location>
</feature>
<evidence type="ECO:0000256" key="1">
    <source>
        <dbReference type="SAM" id="MobiDB-lite"/>
    </source>
</evidence>
<organism evidence="4 5">
    <name type="scientific">Lepisosteus oculatus</name>
    <name type="common">Spotted gar</name>
    <dbReference type="NCBI Taxonomy" id="7918"/>
    <lineage>
        <taxon>Eukaryota</taxon>
        <taxon>Metazoa</taxon>
        <taxon>Chordata</taxon>
        <taxon>Craniata</taxon>
        <taxon>Vertebrata</taxon>
        <taxon>Euteleostomi</taxon>
        <taxon>Actinopterygii</taxon>
        <taxon>Neopterygii</taxon>
        <taxon>Holostei</taxon>
        <taxon>Semionotiformes</taxon>
        <taxon>Lepisosteidae</taxon>
        <taxon>Lepisosteus</taxon>
    </lineage>
</organism>
<dbReference type="InterPro" id="IPR040126">
    <property type="entry name" value="STOX1/2"/>
</dbReference>
<dbReference type="InParanoid" id="W5MSG9"/>
<name>W5MSG9_LEPOC</name>
<feature type="compositionally biased region" description="Polar residues" evidence="1">
    <location>
        <begin position="284"/>
        <end position="306"/>
    </location>
</feature>
<feature type="region of interest" description="Disordered" evidence="1">
    <location>
        <begin position="506"/>
        <end position="570"/>
    </location>
</feature>
<dbReference type="CTD" id="219736"/>
<dbReference type="Bgee" id="ENSLOCG00000009290">
    <property type="expression patterns" value="Expressed in mesonephros and 5 other cell types or tissues"/>
</dbReference>
<sequence>MSQQQRVVQLSAASLALVLGQDGESSTGAGGKCSGSSPSGQDIFADFKSQNLRSFWNKRLVRAVEEIVFQGWLENFVLLVQGSANNLEVLREAWMRRALRSPKGFAIRAVGDVSPVHMSPITQSQFIPLSEVLCCVISDMNAAHIVVNQEALISHMMKAHPGMSIPTQDILYSALGALIKERKIYHTGEGYFIVTPQTYFITNSPAKDKQRWITAETDPPLPPPITYLVSTESCVESAGDTVPVVAHCKSCRCFAQQPAQPVHDQQSISECTGRSFRWAKESKPTIQHQSTSTAADYQPSEASKSTATRRDKEKTGRKFGLSLFRRNTAKKEKPKKEYATFSAQFPPEEWPVRDEDDLNNLPRDLELAIIKRINPELTVDNLVRHTVMMKKLEERGINKGISTEILGPRHRHHLKGHNRRSSSKAARLRKRGLPSREKHRTKNKSSVSNTELEGVQEAEVIKEKVPCHLNPEMPVDELDAKIYEDLVTVESKHIYKKRIDNPFQDRAVRDSGLETGPRAQKKRDSKGQRSERRERTAHRSKSWDSSRAKALVDEDGRAPDDRSCENIKPKGFNYDAAVDTSPQEYAGDYGSSYPDSSTLRIEDKWKQHVKDVKPKGSGYYAAQEKESKYKVLQDGCIENSLSTKHLSRQTEAADLLPSHSFPPQVTYHCDTATVPSSWPMPNNQHQLSVALKQLDSTDDRNQKPDLQTTHSQLNSAKGGLSSKSNGQRTASAHMDSEGFTDDDQAVYQQAVEDDDGCSSLYLNEDSDLDSNEASRSGTVHYHKPFSKRDDWNSTGVEEGSVGAQQEHAEVFGTHCEEDDLRWHEPGSQHPAKPKNIMQTDNGRRMSPFLYEHLEDAVQDVEQMETVDSSIFDYCHTSEADSDAETLHKSSDEGDDKSSLWTCDQHVEESLRKQFEQKLELVGTSHTTVTSPNAQGRPVPGETVENHSITGDSGIDSPRTRVSLASNNSVILEGLKRRSFLQNLEKLHSKSNVIRPQSSLLQLTPVMNV</sequence>
<dbReference type="EMBL" id="AHAT01003981">
    <property type="status" value="NOT_ANNOTATED_CDS"/>
    <property type="molecule type" value="Genomic_DNA"/>
</dbReference>
<feature type="compositionally biased region" description="Basic residues" evidence="1">
    <location>
        <begin position="408"/>
        <end position="443"/>
    </location>
</feature>
<dbReference type="InterPro" id="IPR019391">
    <property type="entry name" value="Storkhead-box_WHD"/>
</dbReference>